<organism evidence="1 2">
    <name type="scientific">Tetrahymena thermophila (strain SB210)</name>
    <dbReference type="NCBI Taxonomy" id="312017"/>
    <lineage>
        <taxon>Eukaryota</taxon>
        <taxon>Sar</taxon>
        <taxon>Alveolata</taxon>
        <taxon>Ciliophora</taxon>
        <taxon>Intramacronucleata</taxon>
        <taxon>Oligohymenophorea</taxon>
        <taxon>Hymenostomatida</taxon>
        <taxon>Tetrahymenina</taxon>
        <taxon>Tetrahymenidae</taxon>
        <taxon>Tetrahymena</taxon>
    </lineage>
</organism>
<dbReference type="HOGENOM" id="CLU_431201_0_0_1"/>
<sequence>MISRSKSIYQLIIYHQKYKKFNQINYRFFEQIYQVKLLLIQMEIEDIRDYEELENFEKVEEIPLQDELFEIQKIVDISKILSVKRLKHSKVLIMKKYYFQIPNYFEQENLDGEATFMNQEGKDELDIIENGDGTAQIVRIDQLYKVLTFFNVEIQIQAEVYRQHFNLKPIYTQEVRQLCHYREIINCIKECTKGYIQEQFENNNLQNKNQIEIRNKICDILFKQTQIHQDIFDIQFKNKDLDLFEKMIINNQIDQITSNQIRQFKIWRQFNSLPITTVNKCFCEKYQSRSQLSASQVQEILDRVQNQLFFNKDNDLSNYIQCEEVYFNISQRTRDFKFSNKIYLKVGQKDGNPFFFTKDNSEQFIGNLFTKYLNSLNCVSIEIDDNQNLFNETVKIVKEQKTCQLFLFQIKDFLMNVDYKILDLLGFNRLARYLKQRTIYYYDPITKLETKINNKNGTKGIFFGEVFASDVCLIVCQVISSFIEKDPTLQKIDFQIKVLFNYSSFLIKLTPKNNQNLVTQSEDIPKPQFFMKLVSEILHSFGFEEQKSSVRYYSCDQNKNIILQKLDEKDQFIEASDFYFYRQDLIKTNENYKEFSTEQINYLKHLLNDSEIIKENDLLNSPQQQIIHYINLRLIKRYIKKGNGNLLDKEDLNLLYKHIYQFVELPFFVNKIPFLN</sequence>
<dbReference type="GeneID" id="7841243"/>
<accession>Q234M2</accession>
<dbReference type="EMBL" id="GG662767">
    <property type="protein sequence ID" value="EAR91981.2"/>
    <property type="molecule type" value="Genomic_DNA"/>
</dbReference>
<name>Q234M2_TETTS</name>
<evidence type="ECO:0000313" key="2">
    <source>
        <dbReference type="Proteomes" id="UP000009168"/>
    </source>
</evidence>
<dbReference type="Proteomes" id="UP000009168">
    <property type="component" value="Unassembled WGS sequence"/>
</dbReference>
<protein>
    <submittedName>
        <fullName evidence="1">Uncharacterized protein</fullName>
    </submittedName>
</protein>
<proteinExistence type="predicted"/>
<keyword evidence="2" id="KW-1185">Reference proteome</keyword>
<dbReference type="InParanoid" id="Q234M2"/>
<evidence type="ECO:0000313" key="1">
    <source>
        <dbReference type="EMBL" id="EAR91981.2"/>
    </source>
</evidence>
<dbReference type="RefSeq" id="XP_001012226.2">
    <property type="nucleotide sequence ID" value="XM_001012226.3"/>
</dbReference>
<gene>
    <name evidence="1" type="ORF">TTHERM_00102760</name>
</gene>
<dbReference type="AlphaFoldDB" id="Q234M2"/>
<dbReference type="KEGG" id="tet:TTHERM_00102760"/>
<reference evidence="2" key="1">
    <citation type="journal article" date="2006" name="PLoS Biol.">
        <title>Macronuclear genome sequence of the ciliate Tetrahymena thermophila, a model eukaryote.</title>
        <authorList>
            <person name="Eisen J.A."/>
            <person name="Coyne R.S."/>
            <person name="Wu M."/>
            <person name="Wu D."/>
            <person name="Thiagarajan M."/>
            <person name="Wortman J.R."/>
            <person name="Badger J.H."/>
            <person name="Ren Q."/>
            <person name="Amedeo P."/>
            <person name="Jones K.M."/>
            <person name="Tallon L.J."/>
            <person name="Delcher A.L."/>
            <person name="Salzberg S.L."/>
            <person name="Silva J.C."/>
            <person name="Haas B.J."/>
            <person name="Majoros W.H."/>
            <person name="Farzad M."/>
            <person name="Carlton J.M."/>
            <person name="Smith R.K. Jr."/>
            <person name="Garg J."/>
            <person name="Pearlman R.E."/>
            <person name="Karrer K.M."/>
            <person name="Sun L."/>
            <person name="Manning G."/>
            <person name="Elde N.C."/>
            <person name="Turkewitz A.P."/>
            <person name="Asai D.J."/>
            <person name="Wilkes D.E."/>
            <person name="Wang Y."/>
            <person name="Cai H."/>
            <person name="Collins K."/>
            <person name="Stewart B.A."/>
            <person name="Lee S.R."/>
            <person name="Wilamowska K."/>
            <person name="Weinberg Z."/>
            <person name="Ruzzo W.L."/>
            <person name="Wloga D."/>
            <person name="Gaertig J."/>
            <person name="Frankel J."/>
            <person name="Tsao C.-C."/>
            <person name="Gorovsky M.A."/>
            <person name="Keeling P.J."/>
            <person name="Waller R.F."/>
            <person name="Patron N.J."/>
            <person name="Cherry J.M."/>
            <person name="Stover N.A."/>
            <person name="Krieger C.J."/>
            <person name="del Toro C."/>
            <person name="Ryder H.F."/>
            <person name="Williamson S.C."/>
            <person name="Barbeau R.A."/>
            <person name="Hamilton E.P."/>
            <person name="Orias E."/>
        </authorList>
    </citation>
    <scope>NUCLEOTIDE SEQUENCE [LARGE SCALE GENOMIC DNA]</scope>
    <source>
        <strain evidence="2">SB210</strain>
    </source>
</reference>